<proteinExistence type="predicted"/>
<dbReference type="EMBL" id="JBBPBN010000050">
    <property type="protein sequence ID" value="KAK8992310.1"/>
    <property type="molecule type" value="Genomic_DNA"/>
</dbReference>
<evidence type="ECO:0000313" key="1">
    <source>
        <dbReference type="EMBL" id="KAK8992310.1"/>
    </source>
</evidence>
<dbReference type="Proteomes" id="UP001396334">
    <property type="component" value="Unassembled WGS sequence"/>
</dbReference>
<protein>
    <submittedName>
        <fullName evidence="1">Uncharacterized protein</fullName>
    </submittedName>
</protein>
<accession>A0ABR2PVT6</accession>
<evidence type="ECO:0000313" key="2">
    <source>
        <dbReference type="Proteomes" id="UP001396334"/>
    </source>
</evidence>
<dbReference type="PANTHER" id="PTHR47365:SF1">
    <property type="entry name" value="F-BOX_KELCH-REPEAT PROTEIN"/>
    <property type="match status" value="1"/>
</dbReference>
<dbReference type="Gene3D" id="2.120.10.80">
    <property type="entry name" value="Kelch-type beta propeller"/>
    <property type="match status" value="1"/>
</dbReference>
<dbReference type="InterPro" id="IPR015915">
    <property type="entry name" value="Kelch-typ_b-propeller"/>
</dbReference>
<comment type="caution">
    <text evidence="1">The sequence shown here is derived from an EMBL/GenBank/DDBJ whole genome shotgun (WGS) entry which is preliminary data.</text>
</comment>
<sequence length="304" mass="34206">MGSLASEPRPVLTLTSSPPPQIDSSRYRVIAAFCPKEAGADTDVFNCIQSYDPSNNTWNHVSFIPDLLENHVLKGFSMVSLRGSIYIIGGMLWNKKKPRNSTESDVGDVKVSALVFRYDVLIDRWSKCAPLGTPRENLRGGRFRRERRFGPEHADISPQRCSAEVFDARAEKWDLEAGMWQLDVPPNQIVAVGGKLFSSGDCLIPWKGHIEVYDGKLNIWDEVDGSQCNPPISTMERLYLTMAPIGTQLYFFAGYKKAEEPSKTLSMAYTFDTSATTDAWKSFEPMEEDDEKELCSHCCVVQLW</sequence>
<name>A0ABR2PVT6_9ROSI</name>
<reference evidence="1 2" key="1">
    <citation type="journal article" date="2024" name="G3 (Bethesda)">
        <title>Genome assembly of Hibiscus sabdariffa L. provides insights into metabolisms of medicinal natural products.</title>
        <authorList>
            <person name="Kim T."/>
        </authorList>
    </citation>
    <scope>NUCLEOTIDE SEQUENCE [LARGE SCALE GENOMIC DNA]</scope>
    <source>
        <strain evidence="1">TK-2024</strain>
        <tissue evidence="1">Old leaves</tissue>
    </source>
</reference>
<dbReference type="SUPFAM" id="SSF117281">
    <property type="entry name" value="Kelch motif"/>
    <property type="match status" value="1"/>
</dbReference>
<gene>
    <name evidence="1" type="ORF">V6N11_048396</name>
</gene>
<organism evidence="1 2">
    <name type="scientific">Hibiscus sabdariffa</name>
    <name type="common">roselle</name>
    <dbReference type="NCBI Taxonomy" id="183260"/>
    <lineage>
        <taxon>Eukaryota</taxon>
        <taxon>Viridiplantae</taxon>
        <taxon>Streptophyta</taxon>
        <taxon>Embryophyta</taxon>
        <taxon>Tracheophyta</taxon>
        <taxon>Spermatophyta</taxon>
        <taxon>Magnoliopsida</taxon>
        <taxon>eudicotyledons</taxon>
        <taxon>Gunneridae</taxon>
        <taxon>Pentapetalae</taxon>
        <taxon>rosids</taxon>
        <taxon>malvids</taxon>
        <taxon>Malvales</taxon>
        <taxon>Malvaceae</taxon>
        <taxon>Malvoideae</taxon>
        <taxon>Hibiscus</taxon>
    </lineage>
</organism>
<dbReference type="PANTHER" id="PTHR47365">
    <property type="entry name" value="PLANT PROTEIN, PUTATIVE-RELATED"/>
    <property type="match status" value="1"/>
</dbReference>
<keyword evidence="2" id="KW-1185">Reference proteome</keyword>